<organism evidence="2 3">
    <name type="scientific">Aureobasidium pullulans</name>
    <name type="common">Black yeast</name>
    <name type="synonym">Pullularia pullulans</name>
    <dbReference type="NCBI Taxonomy" id="5580"/>
    <lineage>
        <taxon>Eukaryota</taxon>
        <taxon>Fungi</taxon>
        <taxon>Dikarya</taxon>
        <taxon>Ascomycota</taxon>
        <taxon>Pezizomycotina</taxon>
        <taxon>Dothideomycetes</taxon>
        <taxon>Dothideomycetidae</taxon>
        <taxon>Dothideales</taxon>
        <taxon>Saccotheciaceae</taxon>
        <taxon>Aureobasidium</taxon>
    </lineage>
</organism>
<name>A0A4S9A6V4_AURPU</name>
<gene>
    <name evidence="2" type="ORF">D6D19_04530</name>
</gene>
<comment type="caution">
    <text evidence="2">The sequence shown here is derived from an EMBL/GenBank/DDBJ whole genome shotgun (WGS) entry which is preliminary data.</text>
</comment>
<reference evidence="2 3" key="1">
    <citation type="submission" date="2018-10" db="EMBL/GenBank/DDBJ databases">
        <title>Fifty Aureobasidium pullulans genomes reveal a recombining polyextremotolerant generalist.</title>
        <authorList>
            <person name="Gostincar C."/>
            <person name="Turk M."/>
            <person name="Zajc J."/>
            <person name="Gunde-Cimerman N."/>
        </authorList>
    </citation>
    <scope>NUCLEOTIDE SEQUENCE [LARGE SCALE GENOMIC DNA]</scope>
    <source>
        <strain evidence="2 3">EXF-10659</strain>
    </source>
</reference>
<evidence type="ECO:0000313" key="2">
    <source>
        <dbReference type="EMBL" id="THW74824.1"/>
    </source>
</evidence>
<dbReference type="Proteomes" id="UP000308802">
    <property type="component" value="Unassembled WGS sequence"/>
</dbReference>
<accession>A0A4S9A6V4</accession>
<sequence>MENEWFVLCNSRREGPALNAYAWLHCLQQLCSLSMNSSKLLNTCALVCFQLSITSPSTINNRSTVIMPQITLSTGKVVEERSSAYHTLNHLLSEGEFSAFWSYVVTIISIAYQSMLQSFYGTAEDEEDTVATPHAQKEKDATDTDSDLMSSDFSDTETETMRVSTPSSSGISTPAPTNLEQNLPRPASDRRLDLRYGRLKFNKAEKGPDNNASMPFDGQTPENYKLTFRIASPDIVVLEIITFPELKLKSFVRMGKHQTFKKLKTKMRKEPASLYCGRWEHPNTFSLAWKHAGGKHEMERLTPIFDNDTPASIGMDQGVHKMMWGPFSNIPIMLDLTMDD</sequence>
<evidence type="ECO:0000256" key="1">
    <source>
        <dbReference type="SAM" id="MobiDB-lite"/>
    </source>
</evidence>
<dbReference type="EMBL" id="QZAO01000116">
    <property type="protein sequence ID" value="THW74824.1"/>
    <property type="molecule type" value="Genomic_DNA"/>
</dbReference>
<evidence type="ECO:0000313" key="3">
    <source>
        <dbReference type="Proteomes" id="UP000308802"/>
    </source>
</evidence>
<feature type="compositionally biased region" description="Polar residues" evidence="1">
    <location>
        <begin position="161"/>
        <end position="181"/>
    </location>
</feature>
<dbReference type="AlphaFoldDB" id="A0A4S9A6V4"/>
<protein>
    <submittedName>
        <fullName evidence="2">Uncharacterized protein</fullName>
    </submittedName>
</protein>
<feature type="region of interest" description="Disordered" evidence="1">
    <location>
        <begin position="127"/>
        <end position="185"/>
    </location>
</feature>
<proteinExistence type="predicted"/>